<evidence type="ECO:0000313" key="2">
    <source>
        <dbReference type="EMBL" id="CRZ00787.1"/>
    </source>
</evidence>
<sequence length="103" mass="11872">MGLLTRFFNATIDITAKHLASRMRDGGVLHRTRFHQFVIKFGQRYYTGPVSDAKATKAGAEMLASYTLLGVTYTAVFWQVKIFFNRRMMSDKEDRAQMDDEKP</sequence>
<name>A0A0H5QGS3_9EUKA</name>
<keyword evidence="1" id="KW-1133">Transmembrane helix</keyword>
<keyword evidence="1" id="KW-0472">Membrane</keyword>
<evidence type="ECO:0000256" key="1">
    <source>
        <dbReference type="SAM" id="Phobius"/>
    </source>
</evidence>
<organism evidence="2">
    <name type="scientific">Spongospora subterranea</name>
    <dbReference type="NCBI Taxonomy" id="70186"/>
    <lineage>
        <taxon>Eukaryota</taxon>
        <taxon>Sar</taxon>
        <taxon>Rhizaria</taxon>
        <taxon>Endomyxa</taxon>
        <taxon>Phytomyxea</taxon>
        <taxon>Plasmodiophorida</taxon>
        <taxon>Plasmodiophoridae</taxon>
        <taxon>Spongospora</taxon>
    </lineage>
</organism>
<accession>A0A0H5QGS3</accession>
<keyword evidence="1" id="KW-0812">Transmembrane</keyword>
<dbReference type="EMBL" id="HACM01000345">
    <property type="protein sequence ID" value="CRZ00787.1"/>
    <property type="molecule type" value="Transcribed_RNA"/>
</dbReference>
<feature type="transmembrane region" description="Helical" evidence="1">
    <location>
        <begin position="63"/>
        <end position="84"/>
    </location>
</feature>
<protein>
    <submittedName>
        <fullName evidence="2">Uncharacterized protein</fullName>
    </submittedName>
</protein>
<dbReference type="AlphaFoldDB" id="A0A0H5QGS3"/>
<reference evidence="2" key="1">
    <citation type="submission" date="2015-04" db="EMBL/GenBank/DDBJ databases">
        <title>The genome sequence of the plant pathogenic Rhizarian Plasmodiophora brassicae reveals insights in its biotrophic life cycle and the origin of chitin synthesis.</title>
        <authorList>
            <person name="Schwelm A."/>
            <person name="Fogelqvist J."/>
            <person name="Knaust A."/>
            <person name="Julke S."/>
            <person name="Lilja T."/>
            <person name="Dhandapani V."/>
            <person name="Bonilla-Rosso G."/>
            <person name="Karlsson M."/>
            <person name="Shevchenko A."/>
            <person name="Choi S.R."/>
            <person name="Kim H.G."/>
            <person name="Park J.Y."/>
            <person name="Lim Y.P."/>
            <person name="Ludwig-Muller J."/>
            <person name="Dixelius C."/>
        </authorList>
    </citation>
    <scope>NUCLEOTIDE SEQUENCE</scope>
    <source>
        <tissue evidence="2">Potato root galls</tissue>
    </source>
</reference>
<proteinExistence type="predicted"/>